<dbReference type="GO" id="GO:0009288">
    <property type="term" value="C:bacterial-type flagellum"/>
    <property type="evidence" value="ECO:0007669"/>
    <property type="project" value="UniProtKB-SubCell"/>
</dbReference>
<dbReference type="InterPro" id="IPR001492">
    <property type="entry name" value="Flagellin"/>
</dbReference>
<comment type="caution">
    <text evidence="5">The sequence shown here is derived from an EMBL/GenBank/DDBJ whole genome shotgun (WGS) entry which is preliminary data.</text>
</comment>
<dbReference type="GO" id="GO:0005198">
    <property type="term" value="F:structural molecule activity"/>
    <property type="evidence" value="ECO:0007669"/>
    <property type="project" value="InterPro"/>
</dbReference>
<keyword evidence="3" id="KW-0975">Bacterial flagellum</keyword>
<reference evidence="5 6" key="1">
    <citation type="journal article" date="2017" name="Water Res.">
        <title>Comammox in drinking water systems.</title>
        <authorList>
            <person name="Wang Y."/>
            <person name="Ma L."/>
            <person name="Mao Y."/>
            <person name="Jiang X."/>
            <person name="Xia Y."/>
            <person name="Yu K."/>
            <person name="Li B."/>
            <person name="Zhang T."/>
        </authorList>
    </citation>
    <scope>NUCLEOTIDE SEQUENCE [LARGE SCALE GENOMIC DNA]</scope>
    <source>
        <strain evidence="5">SG_bin8</strain>
    </source>
</reference>
<feature type="domain" description="Flagellin C-terminal" evidence="4">
    <location>
        <begin position="425"/>
        <end position="500"/>
    </location>
</feature>
<evidence type="ECO:0000256" key="3">
    <source>
        <dbReference type="ARBA" id="ARBA00023143"/>
    </source>
</evidence>
<accession>A0A1W9HS40</accession>
<dbReference type="PANTHER" id="PTHR42792">
    <property type="entry name" value="FLAGELLIN"/>
    <property type="match status" value="1"/>
</dbReference>
<comment type="similarity">
    <text evidence="2">Belongs to the bacterial flagellin family.</text>
</comment>
<comment type="subcellular location">
    <subcellularLocation>
        <location evidence="1">Bacterial flagellum</location>
    </subcellularLocation>
</comment>
<dbReference type="EMBL" id="LWDL01000027">
    <property type="protein sequence ID" value="OQW50092.1"/>
    <property type="molecule type" value="Genomic_DNA"/>
</dbReference>
<evidence type="ECO:0000313" key="6">
    <source>
        <dbReference type="Proteomes" id="UP000192872"/>
    </source>
</evidence>
<dbReference type="Proteomes" id="UP000192872">
    <property type="component" value="Unassembled WGS sequence"/>
</dbReference>
<gene>
    <name evidence="5" type="ORF">A4S15_01310</name>
</gene>
<dbReference type="SUPFAM" id="SSF64518">
    <property type="entry name" value="Phase 1 flagellin"/>
    <property type="match status" value="1"/>
</dbReference>
<proteinExistence type="inferred from homology"/>
<evidence type="ECO:0000256" key="2">
    <source>
        <dbReference type="ARBA" id="ARBA00005709"/>
    </source>
</evidence>
<dbReference type="RefSeq" id="WP_376801107.1">
    <property type="nucleotide sequence ID" value="NZ_DBNB01000006.1"/>
</dbReference>
<dbReference type="STRING" id="1827387.A4S15_01310"/>
<organism evidence="5 6">
    <name type="scientific">Candidatus Raskinella chloraquaticus</name>
    <dbReference type="NCBI Taxonomy" id="1951219"/>
    <lineage>
        <taxon>Bacteria</taxon>
        <taxon>Pseudomonadati</taxon>
        <taxon>Pseudomonadota</taxon>
        <taxon>Alphaproteobacteria</taxon>
        <taxon>Hyphomicrobiales</taxon>
        <taxon>Phreatobacteraceae</taxon>
        <taxon>Candidatus Raskinella</taxon>
    </lineage>
</organism>
<name>A0A1W9HS40_9HYPH</name>
<evidence type="ECO:0000259" key="4">
    <source>
        <dbReference type="Pfam" id="PF00700"/>
    </source>
</evidence>
<sequence length="501" mass="51892">MSVPSISNGNVLRLITQQRAQFEQLQLQLGSGKRAQSYAELGGQRQASLDAHSKIAAFDGFGETISQLNLRLSVVQSTFDRVNEVVTAQRGANATTAFTPVDGSQTAQQRLALTQLDEVIDLFNQDSGGRKLFSGRATTSDASLSSSDIIQGVSGRSGLADVISERNRADLGADGLGRLQQQFAGNTITLSETPSGVFGFKIGGTGGNLTNATIATNAGPPVNTVVNFTGIPNSGDDFRITFNLPNGTSTPLSLTAVNGAPGSGQFQIGADAAATAANFNAALNSAVTSLASSELRAASTAAAADGFFDVSAGPPEKTPTRVDVSGGPAESATQLLTTGTAGNTVTWYTGDTGGGSARQTAAVRIDTSITVGYGIRATESGLRRIVSNLAAFAAVKFDPNDARTGNAYAALSLTVRNGLGDTSGQSVQTISSEIAVVQQSVQSAQTRQNATRNILQNLLSDIENVDKQQVATEILQLQTSLQASYQTTSRLSQLSLVNFLN</sequence>
<dbReference type="InterPro" id="IPR046358">
    <property type="entry name" value="Flagellin_C"/>
</dbReference>
<dbReference type="Gene3D" id="1.20.1330.10">
    <property type="entry name" value="f41 fragment of flagellin, N-terminal domain"/>
    <property type="match status" value="1"/>
</dbReference>
<protein>
    <recommendedName>
        <fullName evidence="4">Flagellin C-terminal domain-containing protein</fullName>
    </recommendedName>
</protein>
<evidence type="ECO:0000256" key="1">
    <source>
        <dbReference type="ARBA" id="ARBA00004365"/>
    </source>
</evidence>
<dbReference type="AlphaFoldDB" id="A0A1W9HS40"/>
<dbReference type="PANTHER" id="PTHR42792:SF1">
    <property type="entry name" value="FLAGELLAR HOOK-ASSOCIATED PROTEIN 3"/>
    <property type="match status" value="1"/>
</dbReference>
<dbReference type="Pfam" id="PF00700">
    <property type="entry name" value="Flagellin_C"/>
    <property type="match status" value="1"/>
</dbReference>
<evidence type="ECO:0000313" key="5">
    <source>
        <dbReference type="EMBL" id="OQW50092.1"/>
    </source>
</evidence>